<dbReference type="Proteomes" id="UP001165960">
    <property type="component" value="Unassembled WGS sequence"/>
</dbReference>
<gene>
    <name evidence="1" type="ORF">DSO57_1028371</name>
</gene>
<comment type="caution">
    <text evidence="1">The sequence shown here is derived from an EMBL/GenBank/DDBJ whole genome shotgun (WGS) entry which is preliminary data.</text>
</comment>
<proteinExistence type="predicted"/>
<dbReference type="EMBL" id="QTSX02002309">
    <property type="protein sequence ID" value="KAJ9076217.1"/>
    <property type="molecule type" value="Genomic_DNA"/>
</dbReference>
<reference evidence="1" key="1">
    <citation type="submission" date="2022-04" db="EMBL/GenBank/DDBJ databases">
        <title>Genome of the entomopathogenic fungus Entomophthora muscae.</title>
        <authorList>
            <person name="Elya C."/>
            <person name="Lovett B.R."/>
            <person name="Lee E."/>
            <person name="Macias A.M."/>
            <person name="Hajek A.E."/>
            <person name="De Bivort B.L."/>
            <person name="Kasson M.T."/>
            <person name="De Fine Licht H.H."/>
            <person name="Stajich J.E."/>
        </authorList>
    </citation>
    <scope>NUCLEOTIDE SEQUENCE</scope>
    <source>
        <strain evidence="1">Berkeley</strain>
    </source>
</reference>
<evidence type="ECO:0000313" key="1">
    <source>
        <dbReference type="EMBL" id="KAJ9076217.1"/>
    </source>
</evidence>
<organism evidence="1 2">
    <name type="scientific">Entomophthora muscae</name>
    <dbReference type="NCBI Taxonomy" id="34485"/>
    <lineage>
        <taxon>Eukaryota</taxon>
        <taxon>Fungi</taxon>
        <taxon>Fungi incertae sedis</taxon>
        <taxon>Zoopagomycota</taxon>
        <taxon>Entomophthoromycotina</taxon>
        <taxon>Entomophthoromycetes</taxon>
        <taxon>Entomophthorales</taxon>
        <taxon>Entomophthoraceae</taxon>
        <taxon>Entomophthora</taxon>
    </lineage>
</organism>
<evidence type="ECO:0000313" key="2">
    <source>
        <dbReference type="Proteomes" id="UP001165960"/>
    </source>
</evidence>
<protein>
    <submittedName>
        <fullName evidence="1">Uncharacterized protein</fullName>
    </submittedName>
</protein>
<keyword evidence="2" id="KW-1185">Reference proteome</keyword>
<accession>A0ACC2TPQ2</accession>
<name>A0ACC2TPQ2_9FUNG</name>
<sequence>MKLIIATLLSLVAGQVSQAVSTVVSESVTVRPFSTGGQDTLEQKSITTCLDDNCFLAKKGHGTKLYVELSFEDELKHLLGSTTNL</sequence>